<name>A0ABQ9I7E6_9NEOP</name>
<dbReference type="Proteomes" id="UP001159363">
    <property type="component" value="Chromosome 2"/>
</dbReference>
<gene>
    <name evidence="2" type="ORF">PR048_005146</name>
</gene>
<protein>
    <recommendedName>
        <fullName evidence="1">alkaline phosphatase</fullName>
        <ecNumber evidence="1">3.1.3.1</ecNumber>
    </recommendedName>
</protein>
<dbReference type="Gene3D" id="3.40.720.10">
    <property type="entry name" value="Alkaline Phosphatase, subunit A"/>
    <property type="match status" value="2"/>
</dbReference>
<dbReference type="Pfam" id="PF00245">
    <property type="entry name" value="Alk_phosphatase"/>
    <property type="match status" value="2"/>
</dbReference>
<comment type="caution">
    <text evidence="2">The sequence shown here is derived from an EMBL/GenBank/DDBJ whole genome shotgun (WGS) entry which is preliminary data.</text>
</comment>
<dbReference type="EMBL" id="JARBHB010000002">
    <property type="protein sequence ID" value="KAJ8892565.1"/>
    <property type="molecule type" value="Genomic_DNA"/>
</dbReference>
<dbReference type="InterPro" id="IPR001952">
    <property type="entry name" value="Alkaline_phosphatase"/>
</dbReference>
<evidence type="ECO:0000313" key="2">
    <source>
        <dbReference type="EMBL" id="KAJ8892565.1"/>
    </source>
</evidence>
<dbReference type="SUPFAM" id="SSF53649">
    <property type="entry name" value="Alkaline phosphatase-like"/>
    <property type="match status" value="2"/>
</dbReference>
<dbReference type="InterPro" id="IPR017850">
    <property type="entry name" value="Alkaline_phosphatase_core_sf"/>
</dbReference>
<reference evidence="2 3" key="1">
    <citation type="submission" date="2023-02" db="EMBL/GenBank/DDBJ databases">
        <title>LHISI_Scaffold_Assembly.</title>
        <authorList>
            <person name="Stuart O.P."/>
            <person name="Cleave R."/>
            <person name="Magrath M.J.L."/>
            <person name="Mikheyev A.S."/>
        </authorList>
    </citation>
    <scope>NUCLEOTIDE SEQUENCE [LARGE SCALE GENOMIC DNA]</scope>
    <source>
        <strain evidence="2">Daus_M_001</strain>
        <tissue evidence="2">Leg muscle</tissue>
    </source>
</reference>
<dbReference type="PANTHER" id="PTHR11596">
    <property type="entry name" value="ALKALINE PHOSPHATASE"/>
    <property type="match status" value="1"/>
</dbReference>
<dbReference type="PANTHER" id="PTHR11596:SF91">
    <property type="entry name" value="ALKALINE PHOSPHATASE-RELATED"/>
    <property type="match status" value="1"/>
</dbReference>
<evidence type="ECO:0000256" key="1">
    <source>
        <dbReference type="ARBA" id="ARBA00012647"/>
    </source>
</evidence>
<sequence length="540" mass="56434">MSGSWAAQYEMAKLICWRWPNNQGREGDLEELRKYGDCSNPHCWILWTADYRKGRGWLPERTLPTFICGLVILALAQKGEDGVGVITELSSFPMHSTRSSEGRRLSLPQTYNADAQIGESSACATALLCGVKTNFETVGLDSRGKFENCFSSLASRVPSVFDWAQQEVWQRSQEVGRCAMCPAGQEVVRLGGSEVCGVSCRLGGSEVCGVSCSPGGSEVCGVSCRLGGQEVVRFAAYPAVQEVVRLGGSEVCGVSCSPGGSEVCGVSCRLGGSEVCGVFCRVGGSEVCGVSCRPGGNEVCGVSCRLGGSEVCGVSCRPGGSDMCGVSCRPGGQEVMRCACVLQARRPGGSEVCGVSCRPGGSVVCGVFCRVGGSEVCGVSCRPGGSEVCGVSCRLGGSEVCGVSCRPGGSEVCGVSCRLGGSEVCGVSCRPGGSEEVVRCAVCLAGKATGVVTTTRITHATPAALYGHAPSRYWEDDSKMPPAARKTCKDLTRQLVEDDPGRNINMCRRQRADPSMAADVGVEVWTMILVVLSRMCRSGD</sequence>
<evidence type="ECO:0000313" key="3">
    <source>
        <dbReference type="Proteomes" id="UP001159363"/>
    </source>
</evidence>
<organism evidence="2 3">
    <name type="scientific">Dryococelus australis</name>
    <dbReference type="NCBI Taxonomy" id="614101"/>
    <lineage>
        <taxon>Eukaryota</taxon>
        <taxon>Metazoa</taxon>
        <taxon>Ecdysozoa</taxon>
        <taxon>Arthropoda</taxon>
        <taxon>Hexapoda</taxon>
        <taxon>Insecta</taxon>
        <taxon>Pterygota</taxon>
        <taxon>Neoptera</taxon>
        <taxon>Polyneoptera</taxon>
        <taxon>Phasmatodea</taxon>
        <taxon>Verophasmatodea</taxon>
        <taxon>Anareolatae</taxon>
        <taxon>Phasmatidae</taxon>
        <taxon>Eurycanthinae</taxon>
        <taxon>Dryococelus</taxon>
    </lineage>
</organism>
<keyword evidence="3" id="KW-1185">Reference proteome</keyword>
<dbReference type="EC" id="3.1.3.1" evidence="1"/>
<proteinExistence type="predicted"/>
<accession>A0ABQ9I7E6</accession>